<gene>
    <name evidence="4" type="ORF">L873DRAFT_202777</name>
</gene>
<dbReference type="PROSITE" id="PS50297">
    <property type="entry name" value="ANK_REP_REGION"/>
    <property type="match status" value="1"/>
</dbReference>
<dbReference type="InterPro" id="IPR036770">
    <property type="entry name" value="Ankyrin_rpt-contain_sf"/>
</dbReference>
<keyword evidence="2 3" id="KW-0040">ANK repeat</keyword>
<evidence type="ECO:0000313" key="4">
    <source>
        <dbReference type="EMBL" id="RPA92272.1"/>
    </source>
</evidence>
<reference evidence="4 5" key="1">
    <citation type="journal article" date="2018" name="Nat. Ecol. Evol.">
        <title>Pezizomycetes genomes reveal the molecular basis of ectomycorrhizal truffle lifestyle.</title>
        <authorList>
            <person name="Murat C."/>
            <person name="Payen T."/>
            <person name="Noel B."/>
            <person name="Kuo A."/>
            <person name="Morin E."/>
            <person name="Chen J."/>
            <person name="Kohler A."/>
            <person name="Krizsan K."/>
            <person name="Balestrini R."/>
            <person name="Da Silva C."/>
            <person name="Montanini B."/>
            <person name="Hainaut M."/>
            <person name="Levati E."/>
            <person name="Barry K.W."/>
            <person name="Belfiori B."/>
            <person name="Cichocki N."/>
            <person name="Clum A."/>
            <person name="Dockter R.B."/>
            <person name="Fauchery L."/>
            <person name="Guy J."/>
            <person name="Iotti M."/>
            <person name="Le Tacon F."/>
            <person name="Lindquist E.A."/>
            <person name="Lipzen A."/>
            <person name="Malagnac F."/>
            <person name="Mello A."/>
            <person name="Molinier V."/>
            <person name="Miyauchi S."/>
            <person name="Poulain J."/>
            <person name="Riccioni C."/>
            <person name="Rubini A."/>
            <person name="Sitrit Y."/>
            <person name="Splivallo R."/>
            <person name="Traeger S."/>
            <person name="Wang M."/>
            <person name="Zifcakova L."/>
            <person name="Wipf D."/>
            <person name="Zambonelli A."/>
            <person name="Paolocci F."/>
            <person name="Nowrousian M."/>
            <person name="Ottonello S."/>
            <person name="Baldrian P."/>
            <person name="Spatafora J.W."/>
            <person name="Henrissat B."/>
            <person name="Nagy L.G."/>
            <person name="Aury J.M."/>
            <person name="Wincker P."/>
            <person name="Grigoriev I.V."/>
            <person name="Bonfante P."/>
            <person name="Martin F.M."/>
        </authorList>
    </citation>
    <scope>NUCLEOTIDE SEQUENCE [LARGE SCALE GENOMIC DNA]</scope>
    <source>
        <strain evidence="4 5">120613-1</strain>
    </source>
</reference>
<evidence type="ECO:0000313" key="5">
    <source>
        <dbReference type="Proteomes" id="UP000276215"/>
    </source>
</evidence>
<dbReference type="AlphaFoldDB" id="A0A3N4J1N6"/>
<dbReference type="SUPFAM" id="SSF48403">
    <property type="entry name" value="Ankyrin repeat"/>
    <property type="match status" value="1"/>
</dbReference>
<dbReference type="PANTHER" id="PTHR24198:SF165">
    <property type="entry name" value="ANKYRIN REPEAT-CONTAINING PROTEIN-RELATED"/>
    <property type="match status" value="1"/>
</dbReference>
<organism evidence="4 5">
    <name type="scientific">Choiromyces venosus 120613-1</name>
    <dbReference type="NCBI Taxonomy" id="1336337"/>
    <lineage>
        <taxon>Eukaryota</taxon>
        <taxon>Fungi</taxon>
        <taxon>Dikarya</taxon>
        <taxon>Ascomycota</taxon>
        <taxon>Pezizomycotina</taxon>
        <taxon>Pezizomycetes</taxon>
        <taxon>Pezizales</taxon>
        <taxon>Tuberaceae</taxon>
        <taxon>Choiromyces</taxon>
    </lineage>
</organism>
<dbReference type="SMART" id="SM00248">
    <property type="entry name" value="ANK"/>
    <property type="match status" value="3"/>
</dbReference>
<dbReference type="PROSITE" id="PS50088">
    <property type="entry name" value="ANK_REPEAT"/>
    <property type="match status" value="1"/>
</dbReference>
<protein>
    <submittedName>
        <fullName evidence="4">Ankyrin</fullName>
    </submittedName>
</protein>
<proteinExistence type="predicted"/>
<feature type="repeat" description="ANK" evidence="3">
    <location>
        <begin position="23"/>
        <end position="47"/>
    </location>
</feature>
<dbReference type="STRING" id="1336337.A0A3N4J1N6"/>
<dbReference type="EMBL" id="ML120477">
    <property type="protein sequence ID" value="RPA92272.1"/>
    <property type="molecule type" value="Genomic_DNA"/>
</dbReference>
<dbReference type="Gene3D" id="1.25.40.20">
    <property type="entry name" value="Ankyrin repeat-containing domain"/>
    <property type="match status" value="2"/>
</dbReference>
<sequence>MGTRVVSLLLKSPHVDPGRRELWGRTPLALAARGGHTSVVRSLLERGRVQADVPDAVEWTLLLCAAHNGYESVVRAEIDLNKPGPGSNTPLLTAAKAGHVSAVRLLLEQPHILHDVLDMTDRTAFMWAANNSREAVVKILLREKDVNSRSRDNWGQTVLELAVSGGCFSVVAGYKPLASHKGVSLGRYCMG</sequence>
<evidence type="ECO:0000256" key="1">
    <source>
        <dbReference type="ARBA" id="ARBA00022737"/>
    </source>
</evidence>
<dbReference type="PANTHER" id="PTHR24198">
    <property type="entry name" value="ANKYRIN REPEAT AND PROTEIN KINASE DOMAIN-CONTAINING PROTEIN"/>
    <property type="match status" value="1"/>
</dbReference>
<accession>A0A3N4J1N6</accession>
<dbReference type="Pfam" id="PF12796">
    <property type="entry name" value="Ank_2"/>
    <property type="match status" value="2"/>
</dbReference>
<evidence type="ECO:0000256" key="2">
    <source>
        <dbReference type="ARBA" id="ARBA00023043"/>
    </source>
</evidence>
<evidence type="ECO:0000256" key="3">
    <source>
        <dbReference type="PROSITE-ProRule" id="PRU00023"/>
    </source>
</evidence>
<name>A0A3N4J1N6_9PEZI</name>
<dbReference type="InterPro" id="IPR002110">
    <property type="entry name" value="Ankyrin_rpt"/>
</dbReference>
<dbReference type="Proteomes" id="UP000276215">
    <property type="component" value="Unassembled WGS sequence"/>
</dbReference>
<keyword evidence="5" id="KW-1185">Reference proteome</keyword>
<keyword evidence="1" id="KW-0677">Repeat</keyword>
<dbReference type="OrthoDB" id="5137097at2759"/>